<accession>A0ABR6AV71</accession>
<comment type="caution">
    <text evidence="1">The sequence shown here is derived from an EMBL/GenBank/DDBJ whole genome shotgun (WGS) entry which is preliminary data.</text>
</comment>
<sequence length="96" mass="10265">MPDHLALLNNVEECKTWLERASKAARAASRTLGRSSDTDRSAALREAASSILPSSAFISPSSTLRSEGDMSASAASLMFARAWLPPAQNTPPRVLH</sequence>
<name>A0ABR6AV71_9HYPH</name>
<dbReference type="RefSeq" id="WP_162713447.1">
    <property type="nucleotide sequence ID" value="NZ_JACGXG010000010.1"/>
</dbReference>
<gene>
    <name evidence="1" type="ORF">FHW20_004340</name>
</gene>
<organism evidence="1 2">
    <name type="scientific">Brucella intermedia</name>
    <dbReference type="NCBI Taxonomy" id="94625"/>
    <lineage>
        <taxon>Bacteria</taxon>
        <taxon>Pseudomonadati</taxon>
        <taxon>Pseudomonadota</taxon>
        <taxon>Alphaproteobacteria</taxon>
        <taxon>Hyphomicrobiales</taxon>
        <taxon>Brucellaceae</taxon>
        <taxon>Brucella/Ochrobactrum group</taxon>
        <taxon>Brucella</taxon>
    </lineage>
</organism>
<protein>
    <submittedName>
        <fullName evidence="1">Uncharacterized protein</fullName>
    </submittedName>
</protein>
<evidence type="ECO:0000313" key="2">
    <source>
        <dbReference type="Proteomes" id="UP000578622"/>
    </source>
</evidence>
<dbReference type="EMBL" id="JACGXG010000010">
    <property type="protein sequence ID" value="MBA8853360.1"/>
    <property type="molecule type" value="Genomic_DNA"/>
</dbReference>
<proteinExistence type="predicted"/>
<reference evidence="1 2" key="1">
    <citation type="submission" date="2020-07" db="EMBL/GenBank/DDBJ databases">
        <title>Genomic Encyclopedia of Type Strains, Phase IV (KMG-V): Genome sequencing to study the core and pangenomes of soil and plant-associated prokaryotes.</title>
        <authorList>
            <person name="Whitman W."/>
        </authorList>
    </citation>
    <scope>NUCLEOTIDE SEQUENCE [LARGE SCALE GENOMIC DNA]</scope>
    <source>
        <strain evidence="1 2">RH4WT92</strain>
    </source>
</reference>
<evidence type="ECO:0000313" key="1">
    <source>
        <dbReference type="EMBL" id="MBA8853360.1"/>
    </source>
</evidence>
<keyword evidence="2" id="KW-1185">Reference proteome</keyword>
<dbReference type="Proteomes" id="UP000578622">
    <property type="component" value="Unassembled WGS sequence"/>
</dbReference>